<evidence type="ECO:0000313" key="1">
    <source>
        <dbReference type="EMBL" id="MBH8576546.1"/>
    </source>
</evidence>
<sequence length="77" mass="9011">MQHLLHIQKYSNPRYLYYDKHIGLLIGINEFANSNKGRSPLLSIHRQTNQKSYVELVDEGTRYRIQLKQAVNLEAIA</sequence>
<dbReference type="Proteomes" id="UP000662314">
    <property type="component" value="Unassembled WGS sequence"/>
</dbReference>
<protein>
    <submittedName>
        <fullName evidence="1">Uncharacterized protein</fullName>
    </submittedName>
</protein>
<name>A0A8J7ICT6_9NOST</name>
<organism evidence="1 2">
    <name type="scientific">Dendronalium phyllosphericum CENA369</name>
    <dbReference type="NCBI Taxonomy" id="1725256"/>
    <lineage>
        <taxon>Bacteria</taxon>
        <taxon>Bacillati</taxon>
        <taxon>Cyanobacteriota</taxon>
        <taxon>Cyanophyceae</taxon>
        <taxon>Nostocales</taxon>
        <taxon>Nostocaceae</taxon>
        <taxon>Dendronalium</taxon>
        <taxon>Dendronalium phyllosphericum</taxon>
    </lineage>
</organism>
<reference evidence="1 2" key="1">
    <citation type="journal article" date="2021" name="Int. J. Syst. Evol. Microbiol.">
        <title>Amazonocrinis nigriterrae gen. nov., sp. nov., Atlanticothrix silvestris gen. nov., sp. nov. and Dendronalium phyllosphericum gen. nov., sp. nov., nostocacean cyanobacteria from Brazilian environments.</title>
        <authorList>
            <person name="Alvarenga D.O."/>
            <person name="Andreote A.P.D."/>
            <person name="Branco L.H.Z."/>
            <person name="Delbaje E."/>
            <person name="Cruz R.B."/>
            <person name="Varani A.M."/>
            <person name="Fiore M.F."/>
        </authorList>
    </citation>
    <scope>NUCLEOTIDE SEQUENCE [LARGE SCALE GENOMIC DNA]</scope>
    <source>
        <strain evidence="1 2">CENA369</strain>
    </source>
</reference>
<keyword evidence="2" id="KW-1185">Reference proteome</keyword>
<evidence type="ECO:0000313" key="2">
    <source>
        <dbReference type="Proteomes" id="UP000662314"/>
    </source>
</evidence>
<dbReference type="AlphaFoldDB" id="A0A8J7ICT6"/>
<comment type="caution">
    <text evidence="1">The sequence shown here is derived from an EMBL/GenBank/DDBJ whole genome shotgun (WGS) entry which is preliminary data.</text>
</comment>
<dbReference type="EMBL" id="JAECZA010000233">
    <property type="protein sequence ID" value="MBH8576546.1"/>
    <property type="molecule type" value="Genomic_DNA"/>
</dbReference>
<proteinExistence type="predicted"/>
<accession>A0A8J7ICT6</accession>
<gene>
    <name evidence="1" type="ORF">I8752_26855</name>
</gene>
<dbReference type="RefSeq" id="WP_214435276.1">
    <property type="nucleotide sequence ID" value="NZ_CAWPUQ010000161.1"/>
</dbReference>